<comment type="subcellular location">
    <subcellularLocation>
        <location evidence="7">Cellular thylakoid membrane</location>
        <topology evidence="7">Single-pass membrane protein</topology>
    </subcellularLocation>
</comment>
<dbReference type="GO" id="GO:0015979">
    <property type="term" value="P:photosynthesis"/>
    <property type="evidence" value="ECO:0007669"/>
    <property type="project" value="UniProtKB-UniRule"/>
</dbReference>
<dbReference type="SUPFAM" id="SSF81548">
    <property type="entry name" value="Subunit XII of photosystem I reaction centre, PsaM"/>
    <property type="match status" value="1"/>
</dbReference>
<keyword evidence="4 7" id="KW-1133">Transmembrane helix</keyword>
<dbReference type="RefSeq" id="WP_009628308.1">
    <property type="nucleotide sequence ID" value="NZ_VBTY01000156.1"/>
</dbReference>
<dbReference type="GO" id="GO:0009522">
    <property type="term" value="C:photosystem I"/>
    <property type="evidence" value="ECO:0007669"/>
    <property type="project" value="UniProtKB-KW"/>
</dbReference>
<name>A0A9X4MAQ1_9CYAN</name>
<evidence type="ECO:0000256" key="2">
    <source>
        <dbReference type="ARBA" id="ARBA00022692"/>
    </source>
</evidence>
<evidence type="ECO:0000313" key="9">
    <source>
        <dbReference type="Proteomes" id="UP001152872"/>
    </source>
</evidence>
<keyword evidence="3 7" id="KW-0603">Photosystem I</keyword>
<evidence type="ECO:0000256" key="5">
    <source>
        <dbReference type="ARBA" id="ARBA00023078"/>
    </source>
</evidence>
<dbReference type="Pfam" id="PF07465">
    <property type="entry name" value="PsaM"/>
    <property type="match status" value="1"/>
</dbReference>
<gene>
    <name evidence="7 8" type="primary">psaM</name>
    <name evidence="8" type="ORF">FEV09_16480</name>
</gene>
<dbReference type="NCBIfam" id="TIGR03053">
    <property type="entry name" value="PS_I_psaM"/>
    <property type="match status" value="1"/>
</dbReference>
<dbReference type="AlphaFoldDB" id="A0A9X4MAQ1"/>
<keyword evidence="1 7" id="KW-0602">Photosynthesis</keyword>
<keyword evidence="6 7" id="KW-0472">Membrane</keyword>
<sequence length="32" mass="3205">MNLSDAQVFTALVVALFPAVLAALLGSALSNS</sequence>
<protein>
    <recommendedName>
        <fullName evidence="7">Photosystem I reaction center subunit XII</fullName>
    </recommendedName>
    <alternativeName>
        <fullName evidence="7">PSI-M</fullName>
    </alternativeName>
</protein>
<keyword evidence="5 7" id="KW-0793">Thylakoid</keyword>
<organism evidence="8 9">
    <name type="scientific">Pseudanabaena catenata USMAC16</name>
    <dbReference type="NCBI Taxonomy" id="1855837"/>
    <lineage>
        <taxon>Bacteria</taxon>
        <taxon>Bacillati</taxon>
        <taxon>Cyanobacteriota</taxon>
        <taxon>Cyanophyceae</taxon>
        <taxon>Pseudanabaenales</taxon>
        <taxon>Pseudanabaenaceae</taxon>
        <taxon>Pseudanabaena</taxon>
    </lineage>
</organism>
<comment type="similarity">
    <text evidence="7">Belongs to the PsaM family.</text>
</comment>
<evidence type="ECO:0000256" key="6">
    <source>
        <dbReference type="ARBA" id="ARBA00023136"/>
    </source>
</evidence>
<keyword evidence="2 7" id="KW-0812">Transmembrane</keyword>
<evidence type="ECO:0000313" key="8">
    <source>
        <dbReference type="EMBL" id="MDG3496144.1"/>
    </source>
</evidence>
<evidence type="ECO:0000256" key="7">
    <source>
        <dbReference type="HAMAP-Rule" id="MF_00828"/>
    </source>
</evidence>
<reference evidence="8" key="1">
    <citation type="submission" date="2019-05" db="EMBL/GenBank/DDBJ databases">
        <title>Whole genome sequencing of Pseudanabaena catenata USMAC16.</title>
        <authorList>
            <person name="Khan Z."/>
            <person name="Omar W.M."/>
            <person name="Convey P."/>
            <person name="Merican F."/>
            <person name="Najimudin N."/>
        </authorList>
    </citation>
    <scope>NUCLEOTIDE SEQUENCE</scope>
    <source>
        <strain evidence="8">USMAC16</strain>
    </source>
</reference>
<dbReference type="HAMAP" id="MF_00828">
    <property type="entry name" value="PSI_PsaM"/>
    <property type="match status" value="1"/>
</dbReference>
<keyword evidence="9" id="KW-1185">Reference proteome</keyword>
<dbReference type="InterPro" id="IPR010010">
    <property type="entry name" value="PSI_PsaM"/>
</dbReference>
<evidence type="ECO:0000256" key="1">
    <source>
        <dbReference type="ARBA" id="ARBA00022531"/>
    </source>
</evidence>
<proteinExistence type="inferred from homology"/>
<dbReference type="InterPro" id="IPR037279">
    <property type="entry name" value="PSI_PsaM_sf"/>
</dbReference>
<dbReference type="Proteomes" id="UP001152872">
    <property type="component" value="Unassembled WGS sequence"/>
</dbReference>
<evidence type="ECO:0000256" key="3">
    <source>
        <dbReference type="ARBA" id="ARBA00022836"/>
    </source>
</evidence>
<dbReference type="EMBL" id="VBTY01000156">
    <property type="protein sequence ID" value="MDG3496144.1"/>
    <property type="molecule type" value="Genomic_DNA"/>
</dbReference>
<accession>A0A9X4MAQ1</accession>
<comment type="caution">
    <text evidence="8">The sequence shown here is derived from an EMBL/GenBank/DDBJ whole genome shotgun (WGS) entry which is preliminary data.</text>
</comment>
<evidence type="ECO:0000256" key="4">
    <source>
        <dbReference type="ARBA" id="ARBA00022989"/>
    </source>
</evidence>
<dbReference type="GO" id="GO:0031676">
    <property type="term" value="C:plasma membrane-derived thylakoid membrane"/>
    <property type="evidence" value="ECO:0007669"/>
    <property type="project" value="UniProtKB-SubCell"/>
</dbReference>